<dbReference type="InterPro" id="IPR029063">
    <property type="entry name" value="SAM-dependent_MTases_sf"/>
</dbReference>
<dbReference type="GO" id="GO:0008168">
    <property type="term" value="F:methyltransferase activity"/>
    <property type="evidence" value="ECO:0007669"/>
    <property type="project" value="UniProtKB-KW"/>
</dbReference>
<name>A0ABZ2BIM8_9HYPH</name>
<dbReference type="Gene3D" id="3.40.50.150">
    <property type="entry name" value="Vaccinia Virus protein VP39"/>
    <property type="match status" value="1"/>
</dbReference>
<keyword evidence="4" id="KW-0808">Transferase</keyword>
<dbReference type="EC" id="2.1.1.72" evidence="2"/>
<evidence type="ECO:0000256" key="5">
    <source>
        <dbReference type="ARBA" id="ARBA00047942"/>
    </source>
</evidence>
<dbReference type="Proteomes" id="UP001432360">
    <property type="component" value="Plasmid pSchITTGS70c"/>
</dbReference>
<dbReference type="PANTHER" id="PTHR33841:SF1">
    <property type="entry name" value="DNA METHYLTRANSFERASE A"/>
    <property type="match status" value="1"/>
</dbReference>
<dbReference type="EMBL" id="CP133151">
    <property type="protein sequence ID" value="WVT06578.1"/>
    <property type="molecule type" value="Genomic_DNA"/>
</dbReference>
<organism evidence="7 8">
    <name type="scientific">Sinorhizobium chiapasense</name>
    <dbReference type="NCBI Taxonomy" id="501572"/>
    <lineage>
        <taxon>Bacteria</taxon>
        <taxon>Pseudomonadati</taxon>
        <taxon>Pseudomonadota</taxon>
        <taxon>Alphaproteobacteria</taxon>
        <taxon>Hyphomicrobiales</taxon>
        <taxon>Rhizobiaceae</taxon>
        <taxon>Sinorhizobium/Ensifer group</taxon>
        <taxon>Sinorhizobium</taxon>
    </lineage>
</organism>
<comment type="similarity">
    <text evidence="1">Belongs to the N(4)/N(6)-methyltransferase family.</text>
</comment>
<keyword evidence="3 7" id="KW-0489">Methyltransferase</keyword>
<evidence type="ECO:0000256" key="1">
    <source>
        <dbReference type="ARBA" id="ARBA00006594"/>
    </source>
</evidence>
<accession>A0ABZ2BIM8</accession>
<gene>
    <name evidence="7" type="ORF">RB548_22985</name>
</gene>
<keyword evidence="7" id="KW-0614">Plasmid</keyword>
<dbReference type="SUPFAM" id="SSF53335">
    <property type="entry name" value="S-adenosyl-L-methionine-dependent methyltransferases"/>
    <property type="match status" value="1"/>
</dbReference>
<sequence length="828" mass="92191">MKATIASVAAELSAIGYTSDALLSDYSFADVLSPTGETRQVGLAAFTQTPPSYRTAAFGVVDGAGKPSNLKRLRALGAPMIFAIAGDTVELWRMHADEAPEQLAVTPANELHSLFQRHAEHWNPKAIHRAKAISSEPLQNRQFDFVDIGLLIAIEGEVHLKLDILLRETLAAVIDSRGRPAMDARLLFQATFRFLAAKILADRDHESAAAWTGGDVDDVLRGIDRYYGLGSLKPSPADRSRLQTVWQGIRSGINFRNISADDLAFVYENTFVTSEVRAQLGTHSTPRQMAEHVVRRLELWRDPVGTRVYEPFTGAGVLLVAALRQLSAALPLEWSDAERHAFLTERLSGDEIDEFACEVAKLSLILADYPNHNGWDIQQADLFSSGRLRERITPQTFVICNPPFEDFELDERDGPIAQHSISKPVAVLHEVISAQAAGIGFVLPATFIMEKRYREVRALLERTYASVEIVEIPDDVFSASRTAASLLIARDLRSAEDEPIITIRSSEVTLRDRLSFLQGGLITRSRSVTRWVTDKPTGNLWIPALNEVWDYLADRPTLGEKLELHRGIEWQGDQSDAWSPDPKPAYRRGLHGVNGHLQYQSPRAVWLDCRTDSIRGGGLKFAWDDPKLILNAVRLSRYSWRLAASFDDTGLICSQQFIAGWPKEGISQTEMLALMAVLNGPIANAFSTVFTSDQRFRLGTLANLPLPYLLSEEVAGLVQTYLRVLGTADALSDREDVLQKTLVKIDAAVLSAYELPVRLERELLRFFDQNRRPVAHAWEGWGNLDMAPGLSLSEMLAGGREQFTGNWVSRTFTALSKNEADVVRRYLR</sequence>
<evidence type="ECO:0000256" key="3">
    <source>
        <dbReference type="ARBA" id="ARBA00022603"/>
    </source>
</evidence>
<dbReference type="Pfam" id="PF02384">
    <property type="entry name" value="N6_Mtase"/>
    <property type="match status" value="1"/>
</dbReference>
<dbReference type="RefSeq" id="WP_331375624.1">
    <property type="nucleotide sequence ID" value="NZ_CP133151.1"/>
</dbReference>
<evidence type="ECO:0000256" key="2">
    <source>
        <dbReference type="ARBA" id="ARBA00011900"/>
    </source>
</evidence>
<evidence type="ECO:0000313" key="8">
    <source>
        <dbReference type="Proteomes" id="UP001432360"/>
    </source>
</evidence>
<geneLocation type="plasmid" evidence="7 8">
    <name>pSchITTGS70c</name>
</geneLocation>
<dbReference type="PANTHER" id="PTHR33841">
    <property type="entry name" value="DNA METHYLTRANSFERASE YEEA-RELATED"/>
    <property type="match status" value="1"/>
</dbReference>
<keyword evidence="8" id="KW-1185">Reference proteome</keyword>
<feature type="domain" description="DNA methylase adenine-specific" evidence="6">
    <location>
        <begin position="260"/>
        <end position="505"/>
    </location>
</feature>
<comment type="catalytic activity">
    <reaction evidence="5">
        <text>a 2'-deoxyadenosine in DNA + S-adenosyl-L-methionine = an N(6)-methyl-2'-deoxyadenosine in DNA + S-adenosyl-L-homocysteine + H(+)</text>
        <dbReference type="Rhea" id="RHEA:15197"/>
        <dbReference type="Rhea" id="RHEA-COMP:12418"/>
        <dbReference type="Rhea" id="RHEA-COMP:12419"/>
        <dbReference type="ChEBI" id="CHEBI:15378"/>
        <dbReference type="ChEBI" id="CHEBI:57856"/>
        <dbReference type="ChEBI" id="CHEBI:59789"/>
        <dbReference type="ChEBI" id="CHEBI:90615"/>
        <dbReference type="ChEBI" id="CHEBI:90616"/>
        <dbReference type="EC" id="2.1.1.72"/>
    </reaction>
</comment>
<reference evidence="7" key="1">
    <citation type="submission" date="2023-08" db="EMBL/GenBank/DDBJ databases">
        <title>Complete genome sequence of Sinorhizobium chiapanecum ITTG S70 isolated from Acaciella angustissima nodules in Chiapas-Mexico.</title>
        <authorList>
            <person name="Rincon-Rosales R."/>
            <person name="Rogel M.A."/>
            <person name="Rincon-Medina C.I."/>
            <person name="Guerrero G."/>
            <person name="Manzano-Gomez L.A."/>
            <person name="Lopez-Lopez A."/>
            <person name="Rincon Molina F.A."/>
            <person name="Martinez-Romero E."/>
        </authorList>
    </citation>
    <scope>NUCLEOTIDE SEQUENCE</scope>
    <source>
        <strain evidence="7">ITTG S70</strain>
        <plasmid evidence="7">pSchITTGS70c</plasmid>
    </source>
</reference>
<protein>
    <recommendedName>
        <fullName evidence="2">site-specific DNA-methyltransferase (adenine-specific)</fullName>
        <ecNumber evidence="2">2.1.1.72</ecNumber>
    </recommendedName>
</protein>
<evidence type="ECO:0000259" key="6">
    <source>
        <dbReference type="Pfam" id="PF02384"/>
    </source>
</evidence>
<proteinExistence type="inferred from homology"/>
<dbReference type="GO" id="GO:0032259">
    <property type="term" value="P:methylation"/>
    <property type="evidence" value="ECO:0007669"/>
    <property type="project" value="UniProtKB-KW"/>
</dbReference>
<dbReference type="InterPro" id="IPR050953">
    <property type="entry name" value="N4_N6_ade-DNA_methylase"/>
</dbReference>
<evidence type="ECO:0000256" key="4">
    <source>
        <dbReference type="ARBA" id="ARBA00022679"/>
    </source>
</evidence>
<dbReference type="InterPro" id="IPR003356">
    <property type="entry name" value="DNA_methylase_A-5"/>
</dbReference>
<evidence type="ECO:0000313" key="7">
    <source>
        <dbReference type="EMBL" id="WVT06578.1"/>
    </source>
</evidence>